<dbReference type="Gene3D" id="3.90.350.10">
    <property type="entry name" value="Transposase Inhibitor Protein From Tn5, Chain A, domain 1"/>
    <property type="match status" value="1"/>
</dbReference>
<evidence type="ECO:0000259" key="5">
    <source>
        <dbReference type="Pfam" id="PF01609"/>
    </source>
</evidence>
<accession>V6LYH0</accession>
<dbReference type="InterPro" id="IPR002559">
    <property type="entry name" value="Transposase_11"/>
</dbReference>
<dbReference type="RefSeq" id="WP_023558582.1">
    <property type="nucleotide sequence ID" value="NZ_KI629786.1"/>
</dbReference>
<dbReference type="NCBIfam" id="NF033592">
    <property type="entry name" value="transpos_IS4_1"/>
    <property type="match status" value="1"/>
</dbReference>
<dbReference type="InterPro" id="IPR025399">
    <property type="entry name" value="DUF4372"/>
</dbReference>
<comment type="caution">
    <text evidence="7">The sequence shown here is derived from an EMBL/GenBank/DDBJ whole genome shotgun (WGS) entry which is preliminary data.</text>
</comment>
<dbReference type="SUPFAM" id="SSF53098">
    <property type="entry name" value="Ribonuclease H-like"/>
    <property type="match status" value="1"/>
</dbReference>
<dbReference type="AlphaFoldDB" id="V6LYH0"/>
<keyword evidence="8" id="KW-1185">Reference proteome</keyword>
<dbReference type="GO" id="GO:0003677">
    <property type="term" value="F:DNA binding"/>
    <property type="evidence" value="ECO:0007669"/>
    <property type="project" value="UniProtKB-KW"/>
</dbReference>
<dbReference type="Pfam" id="PF01609">
    <property type="entry name" value="DDE_Tnp_1"/>
    <property type="match status" value="1"/>
</dbReference>
<dbReference type="PANTHER" id="PTHR33258">
    <property type="entry name" value="TRANSPOSASE INSL FOR INSERTION SEQUENCE ELEMENT IS186A-RELATED"/>
    <property type="match status" value="1"/>
</dbReference>
<comment type="similarity">
    <text evidence="1">Belongs to the transposase 11 family.</text>
</comment>
<dbReference type="GO" id="GO:0006313">
    <property type="term" value="P:DNA transposition"/>
    <property type="evidence" value="ECO:0007669"/>
    <property type="project" value="InterPro"/>
</dbReference>
<dbReference type="GO" id="GO:0004803">
    <property type="term" value="F:transposase activity"/>
    <property type="evidence" value="ECO:0007669"/>
    <property type="project" value="InterPro"/>
</dbReference>
<evidence type="ECO:0000259" key="6">
    <source>
        <dbReference type="Pfam" id="PF14294"/>
    </source>
</evidence>
<keyword evidence="2" id="KW-0815">Transposition</keyword>
<evidence type="ECO:0000256" key="3">
    <source>
        <dbReference type="ARBA" id="ARBA00023125"/>
    </source>
</evidence>
<dbReference type="Proteomes" id="UP000017973">
    <property type="component" value="Unassembled WGS sequence"/>
</dbReference>
<feature type="domain" description="Transposase IS4-like" evidence="5">
    <location>
        <begin position="123"/>
        <end position="330"/>
    </location>
</feature>
<reference evidence="7 8" key="1">
    <citation type="journal article" date="2014" name="Genome Announc.">
        <title>Draft Genome Sequence of Brevibacillus panacihumi Strain W25, a Halotolerant Hydrocarbon-Degrading Bacterium.</title>
        <authorList>
            <person name="Wang X."/>
            <person name="Jin D."/>
            <person name="Zhou L."/>
            <person name="Wu L."/>
            <person name="An W."/>
            <person name="Chen Y."/>
            <person name="Zhao L."/>
        </authorList>
    </citation>
    <scope>NUCLEOTIDE SEQUENCE [LARGE SCALE GENOMIC DNA]</scope>
    <source>
        <strain evidence="7 8">W25</strain>
    </source>
</reference>
<evidence type="ECO:0000313" key="7">
    <source>
        <dbReference type="EMBL" id="EST51499.1"/>
    </source>
</evidence>
<evidence type="ECO:0000313" key="8">
    <source>
        <dbReference type="Proteomes" id="UP000017973"/>
    </source>
</evidence>
<organism evidence="7 8">
    <name type="scientific">Brevibacillus panacihumi W25</name>
    <dbReference type="NCBI Taxonomy" id="1408254"/>
    <lineage>
        <taxon>Bacteria</taxon>
        <taxon>Bacillati</taxon>
        <taxon>Bacillota</taxon>
        <taxon>Bacilli</taxon>
        <taxon>Bacillales</taxon>
        <taxon>Paenibacillaceae</taxon>
        <taxon>Brevibacillus</taxon>
    </lineage>
</organism>
<keyword evidence="4" id="KW-0233">DNA recombination</keyword>
<dbReference type="HOGENOM" id="CLU_043140_0_2_9"/>
<dbReference type="Pfam" id="PF14294">
    <property type="entry name" value="DUF4372"/>
    <property type="match status" value="1"/>
</dbReference>
<evidence type="ECO:0000256" key="1">
    <source>
        <dbReference type="ARBA" id="ARBA00010075"/>
    </source>
</evidence>
<name>V6LYH0_9BACL</name>
<dbReference type="OrthoDB" id="368860at2"/>
<evidence type="ECO:0000256" key="4">
    <source>
        <dbReference type="ARBA" id="ARBA00023172"/>
    </source>
</evidence>
<dbReference type="EMBL" id="AYJU01000018">
    <property type="protein sequence ID" value="EST51499.1"/>
    <property type="molecule type" value="Genomic_DNA"/>
</dbReference>
<feature type="domain" description="DUF4372" evidence="6">
    <location>
        <begin position="8"/>
        <end position="66"/>
    </location>
</feature>
<protein>
    <submittedName>
        <fullName evidence="7">Transposase IS5377</fullName>
    </submittedName>
</protein>
<dbReference type="eggNOG" id="COG3385">
    <property type="taxonomic scope" value="Bacteria"/>
</dbReference>
<dbReference type="STRING" id="1408254.T458_23945"/>
<keyword evidence="3" id="KW-0238">DNA-binding</keyword>
<dbReference type="PANTHER" id="PTHR33258:SF1">
    <property type="entry name" value="TRANSPOSASE INSL FOR INSERTION SEQUENCE ELEMENT IS186A-RELATED"/>
    <property type="match status" value="1"/>
</dbReference>
<proteinExistence type="inferred from homology"/>
<sequence length="381" mass="44667">MDKNTLFSSFGKYISPINIVKFQQRIDETDQDKYVKKLTTKAYLLLFLHAQLQQREGLRAIADDVLSKKFQRALGLSSISPAQLSRKNNRADPALLEEIFVDLVGQIQRHSGSTHSLRKDMKIIDSTTIGLCLQKYKWATFRKIKAGIKIHLRLVFADQEDVYPEKITITGAKSNDRTQMESLIDEGGFMYVFDRGYVDYEKFDEYTDKGVFFASRLKDNAEIRHLHAFKLRSESSVLSDSMILLGTPQKRVDNVLRLIETLDSKGNLIRIITNRFDLEAEELSDIYRWRWQIELFFKWIKQHVKIKSFYGTSENAVRNQVFLALIAYCLLLLVKLEQNSQHSLLQISRWLKVFLWQTFEQWIGRMNYQSKRTSRGRQKRN</sequence>
<dbReference type="PATRIC" id="fig|1408254.3.peg.4706"/>
<evidence type="ECO:0000256" key="2">
    <source>
        <dbReference type="ARBA" id="ARBA00022578"/>
    </source>
</evidence>
<dbReference type="InterPro" id="IPR012337">
    <property type="entry name" value="RNaseH-like_sf"/>
</dbReference>
<dbReference type="InterPro" id="IPR047952">
    <property type="entry name" value="Transpos_IS4"/>
</dbReference>
<gene>
    <name evidence="7" type="ORF">T458_23945</name>
</gene>